<accession>A0AAV0AGI0</accession>
<keyword evidence="1" id="KW-0732">Signal</keyword>
<dbReference type="AlphaFoldDB" id="A0AAV0AGI0"/>
<organism evidence="2 3">
    <name type="scientific">Phakopsora pachyrhizi</name>
    <name type="common">Asian soybean rust disease fungus</name>
    <dbReference type="NCBI Taxonomy" id="170000"/>
    <lineage>
        <taxon>Eukaryota</taxon>
        <taxon>Fungi</taxon>
        <taxon>Dikarya</taxon>
        <taxon>Basidiomycota</taxon>
        <taxon>Pucciniomycotina</taxon>
        <taxon>Pucciniomycetes</taxon>
        <taxon>Pucciniales</taxon>
        <taxon>Phakopsoraceae</taxon>
        <taxon>Phakopsora</taxon>
    </lineage>
</organism>
<dbReference type="InterPro" id="IPR023214">
    <property type="entry name" value="HAD_sf"/>
</dbReference>
<dbReference type="Proteomes" id="UP001153365">
    <property type="component" value="Unassembled WGS sequence"/>
</dbReference>
<evidence type="ECO:0000313" key="3">
    <source>
        <dbReference type="Proteomes" id="UP001153365"/>
    </source>
</evidence>
<sequence>MANPIFKILFCIFALLTVHQINCIPSALANINHIRNAYDEAHVRVFMLDYDGTLPRVRGTNDLRNLIGGLAVDSKNIICINSARPVYNSIGEFQNLNNVIIVGEHGAHYVAATEEVAPAASGEGTMWYNSMLTIQSAITDQYLNILRVNPNGNNYYRADRSGNFINIIPRTQHKGNFVENYMRTFMASHSEAKVFGISIGDEMADEAMHLVMNKHGLFSALVGNKVNMDETVADYHLENEGQTGQLLQQLSRYNPNN</sequence>
<evidence type="ECO:0000313" key="2">
    <source>
        <dbReference type="EMBL" id="CAH7666333.1"/>
    </source>
</evidence>
<dbReference type="Pfam" id="PF02358">
    <property type="entry name" value="Trehalose_PPase"/>
    <property type="match status" value="1"/>
</dbReference>
<dbReference type="InterPro" id="IPR036412">
    <property type="entry name" value="HAD-like_sf"/>
</dbReference>
<proteinExistence type="predicted"/>
<dbReference type="EMBL" id="CALTRL010000099">
    <property type="protein sequence ID" value="CAH7666333.1"/>
    <property type="molecule type" value="Genomic_DNA"/>
</dbReference>
<comment type="caution">
    <text evidence="2">The sequence shown here is derived from an EMBL/GenBank/DDBJ whole genome shotgun (WGS) entry which is preliminary data.</text>
</comment>
<dbReference type="SUPFAM" id="SSF56784">
    <property type="entry name" value="HAD-like"/>
    <property type="match status" value="1"/>
</dbReference>
<keyword evidence="3" id="KW-1185">Reference proteome</keyword>
<evidence type="ECO:0000256" key="1">
    <source>
        <dbReference type="SAM" id="SignalP"/>
    </source>
</evidence>
<feature type="chain" id="PRO_5043717858" evidence="1">
    <location>
        <begin position="24"/>
        <end position="257"/>
    </location>
</feature>
<protein>
    <submittedName>
        <fullName evidence="2">Expressed protein</fullName>
    </submittedName>
</protein>
<dbReference type="InterPro" id="IPR003337">
    <property type="entry name" value="Trehalose_PPase"/>
</dbReference>
<name>A0AAV0AGI0_PHAPC</name>
<reference evidence="2" key="1">
    <citation type="submission" date="2022-06" db="EMBL/GenBank/DDBJ databases">
        <authorList>
            <consortium name="SYNGENTA / RWTH Aachen University"/>
        </authorList>
    </citation>
    <scope>NUCLEOTIDE SEQUENCE</scope>
</reference>
<feature type="signal peptide" evidence="1">
    <location>
        <begin position="1"/>
        <end position="23"/>
    </location>
</feature>
<dbReference type="GO" id="GO:0005992">
    <property type="term" value="P:trehalose biosynthetic process"/>
    <property type="evidence" value="ECO:0007669"/>
    <property type="project" value="InterPro"/>
</dbReference>
<gene>
    <name evidence="2" type="ORF">PPACK8108_LOCUS684</name>
</gene>
<dbReference type="Gene3D" id="3.40.50.1000">
    <property type="entry name" value="HAD superfamily/HAD-like"/>
    <property type="match status" value="1"/>
</dbReference>